<dbReference type="RefSeq" id="WP_030043616.1">
    <property type="nucleotide sequence ID" value="NZ_KL575632.1"/>
</dbReference>
<comment type="caution">
    <text evidence="1">The sequence shown here is derived from an EMBL/GenBank/DDBJ whole genome shotgun (WGS) entry which is preliminary data.</text>
</comment>
<evidence type="ECO:0008006" key="3">
    <source>
        <dbReference type="Google" id="ProtNLM"/>
    </source>
</evidence>
<evidence type="ECO:0000313" key="2">
    <source>
        <dbReference type="Proteomes" id="UP000037251"/>
    </source>
</evidence>
<dbReference type="Proteomes" id="UP000037251">
    <property type="component" value="Unassembled WGS sequence"/>
</dbReference>
<dbReference type="eggNOG" id="COG0583">
    <property type="taxonomic scope" value="Bacteria"/>
</dbReference>
<proteinExistence type="predicted"/>
<name>A0A0L8L316_9ACTN</name>
<sequence length="95" mass="10141">MTDLGELDAALGQSREVWARSVTSQIAMVECGLGVTVVPAAASAARPAVRFRPLRHATATIELTAMTRSSPDALAERLTVLATRLTTEQAPPQRR</sequence>
<dbReference type="AlphaFoldDB" id="A0A0L8L316"/>
<evidence type="ECO:0000313" key="1">
    <source>
        <dbReference type="EMBL" id="KOG32474.1"/>
    </source>
</evidence>
<dbReference type="STRING" id="67356.AQJ84_01700"/>
<dbReference type="Gene3D" id="3.40.190.10">
    <property type="entry name" value="Periplasmic binding protein-like II"/>
    <property type="match status" value="2"/>
</dbReference>
<keyword evidence="2" id="KW-1185">Reference proteome</keyword>
<organism evidence="1 2">
    <name type="scientific">Streptomyces resistomycificus</name>
    <dbReference type="NCBI Taxonomy" id="67356"/>
    <lineage>
        <taxon>Bacteria</taxon>
        <taxon>Bacillati</taxon>
        <taxon>Actinomycetota</taxon>
        <taxon>Actinomycetes</taxon>
        <taxon>Kitasatosporales</taxon>
        <taxon>Streptomycetaceae</taxon>
        <taxon>Streptomyces</taxon>
        <taxon>Streptomyces aurantiacus group</taxon>
    </lineage>
</organism>
<reference evidence="2" key="1">
    <citation type="submission" date="2015-07" db="EMBL/GenBank/DDBJ databases">
        <authorList>
            <person name="Ju K.-S."/>
            <person name="Doroghazi J.R."/>
            <person name="Metcalf W.W."/>
        </authorList>
    </citation>
    <scope>NUCLEOTIDE SEQUENCE [LARGE SCALE GENOMIC DNA]</scope>
    <source>
        <strain evidence="2">NRRL 2290</strain>
    </source>
</reference>
<protein>
    <recommendedName>
        <fullName evidence="3">LysR substrate-binding domain-containing protein</fullName>
    </recommendedName>
</protein>
<gene>
    <name evidence="1" type="ORF">ADK37_26750</name>
</gene>
<dbReference type="EMBL" id="LGUS01000183">
    <property type="protein sequence ID" value="KOG32474.1"/>
    <property type="molecule type" value="Genomic_DNA"/>
</dbReference>
<accession>A0A0L8L316</accession>
<dbReference type="PATRIC" id="fig|67356.5.peg.5729"/>